<dbReference type="Proteomes" id="UP001144323">
    <property type="component" value="Unassembled WGS sequence"/>
</dbReference>
<dbReference type="Pfam" id="PF00072">
    <property type="entry name" value="Response_reg"/>
    <property type="match status" value="1"/>
</dbReference>
<dbReference type="SMART" id="SM00448">
    <property type="entry name" value="REC"/>
    <property type="match status" value="1"/>
</dbReference>
<dbReference type="AlphaFoldDB" id="A0A9W6GV62"/>
<gene>
    <name evidence="4" type="ORF">LMG27198_26950</name>
</gene>
<evidence type="ECO:0000259" key="3">
    <source>
        <dbReference type="PROSITE" id="PS50110"/>
    </source>
</evidence>
<name>A0A9W6GV62_9HYPH</name>
<feature type="domain" description="Response regulatory" evidence="3">
    <location>
        <begin position="54"/>
        <end position="164"/>
    </location>
</feature>
<dbReference type="PROSITE" id="PS50110">
    <property type="entry name" value="RESPONSE_REGULATORY"/>
    <property type="match status" value="1"/>
</dbReference>
<evidence type="ECO:0000256" key="2">
    <source>
        <dbReference type="SAM" id="MobiDB-lite"/>
    </source>
</evidence>
<evidence type="ECO:0000313" key="4">
    <source>
        <dbReference type="EMBL" id="GLI93703.1"/>
    </source>
</evidence>
<keyword evidence="5" id="KW-1185">Reference proteome</keyword>
<evidence type="ECO:0000256" key="1">
    <source>
        <dbReference type="PROSITE-ProRule" id="PRU00169"/>
    </source>
</evidence>
<sequence length="170" mass="18460">MAQQMRWPHAHLLDSRGIRPHHLPMSVSDAPTPRSGGASGDAPQRPGDPLLGRRVLIVEDDPFIALALEETLTDFGLIVAGAAMNVPQALALAQSAEFDLALLDVNIGQDRIDPVADAIHARGIPFVFTTGCGRAGLPEAYLEQAIVEKPFYVEEMLRALRAQLENHRDN</sequence>
<dbReference type="GO" id="GO:0000160">
    <property type="term" value="P:phosphorelay signal transduction system"/>
    <property type="evidence" value="ECO:0007669"/>
    <property type="project" value="InterPro"/>
</dbReference>
<evidence type="ECO:0000313" key="5">
    <source>
        <dbReference type="Proteomes" id="UP001144323"/>
    </source>
</evidence>
<organism evidence="4 5">
    <name type="scientific">Methylocystis echinoides</name>
    <dbReference type="NCBI Taxonomy" id="29468"/>
    <lineage>
        <taxon>Bacteria</taxon>
        <taxon>Pseudomonadati</taxon>
        <taxon>Pseudomonadota</taxon>
        <taxon>Alphaproteobacteria</taxon>
        <taxon>Hyphomicrobiales</taxon>
        <taxon>Methylocystaceae</taxon>
        <taxon>Methylocystis</taxon>
    </lineage>
</organism>
<reference evidence="4" key="1">
    <citation type="journal article" date="2023" name="Int. J. Syst. Evol. Microbiol.">
        <title>Methylocystis iwaonis sp. nov., a type II methane-oxidizing bacterium from surface soil of a rice paddy field in Japan, and emended description of the genus Methylocystis (ex Whittenbury et al. 1970) Bowman et al. 1993.</title>
        <authorList>
            <person name="Kaise H."/>
            <person name="Sawadogo J.B."/>
            <person name="Alam M.S."/>
            <person name="Ueno C."/>
            <person name="Dianou D."/>
            <person name="Shinjo R."/>
            <person name="Asakawa S."/>
        </authorList>
    </citation>
    <scope>NUCLEOTIDE SEQUENCE</scope>
    <source>
        <strain evidence="4">LMG27198</strain>
    </source>
</reference>
<dbReference type="SUPFAM" id="SSF52172">
    <property type="entry name" value="CheY-like"/>
    <property type="match status" value="1"/>
</dbReference>
<dbReference type="EMBL" id="BSEC01000001">
    <property type="protein sequence ID" value="GLI93703.1"/>
    <property type="molecule type" value="Genomic_DNA"/>
</dbReference>
<feature type="region of interest" description="Disordered" evidence="2">
    <location>
        <begin position="18"/>
        <end position="48"/>
    </location>
</feature>
<protein>
    <recommendedName>
        <fullName evidence="3">Response regulatory domain-containing protein</fullName>
    </recommendedName>
</protein>
<dbReference type="InterPro" id="IPR001789">
    <property type="entry name" value="Sig_transdc_resp-reg_receiver"/>
</dbReference>
<accession>A0A9W6GV62</accession>
<dbReference type="Gene3D" id="3.40.50.2300">
    <property type="match status" value="1"/>
</dbReference>
<dbReference type="InterPro" id="IPR011006">
    <property type="entry name" value="CheY-like_superfamily"/>
</dbReference>
<keyword evidence="1" id="KW-0597">Phosphoprotein</keyword>
<proteinExistence type="predicted"/>
<feature type="modified residue" description="4-aspartylphosphate" evidence="1">
    <location>
        <position position="104"/>
    </location>
</feature>
<comment type="caution">
    <text evidence="4">The sequence shown here is derived from an EMBL/GenBank/DDBJ whole genome shotgun (WGS) entry which is preliminary data.</text>
</comment>